<feature type="compositionally biased region" description="Basic and acidic residues" evidence="1">
    <location>
        <begin position="483"/>
        <end position="498"/>
    </location>
</feature>
<feature type="compositionally biased region" description="Polar residues" evidence="1">
    <location>
        <begin position="405"/>
        <end position="415"/>
    </location>
</feature>
<dbReference type="Proteomes" id="UP000809789">
    <property type="component" value="Unassembled WGS sequence"/>
</dbReference>
<dbReference type="EMBL" id="JAESVG020000004">
    <property type="protein sequence ID" value="KAG8627931.1"/>
    <property type="molecule type" value="Genomic_DNA"/>
</dbReference>
<feature type="compositionally biased region" description="Basic and acidic residues" evidence="1">
    <location>
        <begin position="53"/>
        <end position="62"/>
    </location>
</feature>
<dbReference type="OrthoDB" id="3911405at2759"/>
<feature type="region of interest" description="Disordered" evidence="1">
    <location>
        <begin position="393"/>
        <end position="421"/>
    </location>
</feature>
<feature type="region of interest" description="Disordered" evidence="1">
    <location>
        <begin position="556"/>
        <end position="575"/>
    </location>
</feature>
<sequence>MDSSPPLPAHHSLSHPSSPARSAHNDAQSDYSLDLGALTKDSFSAPPSPPVMRKVDEVRSEDIDGPSDFTLHMEEWMRGTRKGRSKGTLGRGTQRNPFGTMKKGTVKSMFAQSPDSQIEEEDEVIPQQAVRECDLPVRQRQVDTTVPDSSLFLDDRAGSATPRLSTNSSMLDTNVEQAWMKGRQFLQPTVEDYNSELTPGRPLSAPPMPRPSPLAYMDRAGSQGPPVPKHGSSDNHEEMDQLRRQLEESRILREKSELRAQHFEDQLRSSNEARKELQNQLDRTTDALRSANEGQPDKASDTTQLTALEAQLQKSQDETAEAGKELSKAKSLADELRTQLDEMRESEDAELHDLRWQVKSLAEGEKRLIAEVDDLKSKLKTAVDEATRLRTDLDSEKRAKDDLQSRLNTTPSHQSAPKPIISEADLHSLRTQLQSAKDEITSLRARLQQPLPQAPTTTQSDLDTAKQEILHLREELDLLQDLSRLDDDDRPTQKHARTETTVSSGDEQLRSQLDAAVQKAEHFESMVKEYAAQIASLRSGLLASKDDAEGLRRELDLAHKQADTPEPNDAELRESERKRLDLHATVDEMHKELNGLRQANEAMDRRVSESLRKREEGWKVKEQEWLRERKTMVKALMRQWGREEVGMDAREQRYRYQFGGKRGGGVVIK</sequence>
<feature type="region of interest" description="Disordered" evidence="1">
    <location>
        <begin position="1"/>
        <end position="104"/>
    </location>
</feature>
<feature type="compositionally biased region" description="Basic and acidic residues" evidence="1">
    <location>
        <begin position="231"/>
        <end position="253"/>
    </location>
</feature>
<keyword evidence="3" id="KW-1185">Reference proteome</keyword>
<reference evidence="2" key="1">
    <citation type="submission" date="2021-07" db="EMBL/GenBank/DDBJ databases">
        <title>Elsinoe batatas strain:CRI-CJ2 Genome sequencing and assembly.</title>
        <authorList>
            <person name="Huang L."/>
        </authorList>
    </citation>
    <scope>NUCLEOTIDE SEQUENCE</scope>
    <source>
        <strain evidence="2">CRI-CJ2</strain>
    </source>
</reference>
<feature type="region of interest" description="Disordered" evidence="1">
    <location>
        <begin position="149"/>
        <end position="169"/>
    </location>
</feature>
<evidence type="ECO:0000313" key="3">
    <source>
        <dbReference type="Proteomes" id="UP000809789"/>
    </source>
</evidence>
<gene>
    <name evidence="2" type="ORF">KVT40_003804</name>
</gene>
<evidence type="ECO:0000256" key="1">
    <source>
        <dbReference type="SAM" id="MobiDB-lite"/>
    </source>
</evidence>
<dbReference type="AlphaFoldDB" id="A0A8K0PFJ4"/>
<accession>A0A8K0PFJ4</accession>
<feature type="region of interest" description="Disordered" evidence="1">
    <location>
        <begin position="483"/>
        <end position="510"/>
    </location>
</feature>
<name>A0A8K0PFJ4_9PEZI</name>
<organism evidence="2 3">
    <name type="scientific">Elsinoe batatas</name>
    <dbReference type="NCBI Taxonomy" id="2601811"/>
    <lineage>
        <taxon>Eukaryota</taxon>
        <taxon>Fungi</taxon>
        <taxon>Dikarya</taxon>
        <taxon>Ascomycota</taxon>
        <taxon>Pezizomycotina</taxon>
        <taxon>Dothideomycetes</taxon>
        <taxon>Dothideomycetidae</taxon>
        <taxon>Myriangiales</taxon>
        <taxon>Elsinoaceae</taxon>
        <taxon>Elsinoe</taxon>
    </lineage>
</organism>
<feature type="compositionally biased region" description="Low complexity" evidence="1">
    <location>
        <begin position="9"/>
        <end position="22"/>
    </location>
</feature>
<feature type="region of interest" description="Disordered" evidence="1">
    <location>
        <begin position="190"/>
        <end position="253"/>
    </location>
</feature>
<protein>
    <submittedName>
        <fullName evidence="2">Uncharacterized protein</fullName>
    </submittedName>
</protein>
<proteinExistence type="predicted"/>
<comment type="caution">
    <text evidence="2">The sequence shown here is derived from an EMBL/GenBank/DDBJ whole genome shotgun (WGS) entry which is preliminary data.</text>
</comment>
<evidence type="ECO:0000313" key="2">
    <source>
        <dbReference type="EMBL" id="KAG8627931.1"/>
    </source>
</evidence>
<feature type="compositionally biased region" description="Basic and acidic residues" evidence="1">
    <location>
        <begin position="393"/>
        <end position="404"/>
    </location>
</feature>